<reference evidence="6" key="3">
    <citation type="submission" date="2025-09" db="UniProtKB">
        <authorList>
            <consortium name="Ensembl"/>
        </authorList>
    </citation>
    <scope>IDENTIFICATION</scope>
</reference>
<feature type="compositionally biased region" description="Basic and acidic residues" evidence="4">
    <location>
        <begin position="280"/>
        <end position="390"/>
    </location>
</feature>
<sequence length="390" mass="46880">MDQNFNQNQADNLFNPAMAGGFNPGMATSYGSNFTNNNELRIVMVGKTGIGKSATGNTILGRQCFESKCSAESMMVDCSKGKATVSGQQVVVIDTPGLFDTRFGENKTTKDINQCISYASPGPHIFLVVIRLGRFTEEEQQTVQRIQEIFGQAADKYSMVLFTGGDLLKRSTIEEFLAQSKGLQELVSRCNNQYHVFNNKNKDPSQVQELLQKIRNVVQKNGGSHYTNQMFQEAEWAIEEKKRRILEEKEEKIRKEKEEMERKLQEKQDKEMQRINQELQAEREKERKEREEERRREREEREEERKEREEERRREREEREEERKEREEERKREKEEREEERKREREEREKERKDREEREQVMKKMEKEREEREKEMKKEREEREEERRRE</sequence>
<evidence type="ECO:0000313" key="6">
    <source>
        <dbReference type="Ensembl" id="ENSSFAP00005037558.1"/>
    </source>
</evidence>
<dbReference type="SUPFAM" id="SSF52540">
    <property type="entry name" value="P-loop containing nucleoside triphosphate hydrolases"/>
    <property type="match status" value="1"/>
</dbReference>
<dbReference type="Pfam" id="PF04548">
    <property type="entry name" value="AIG1"/>
    <property type="match status" value="1"/>
</dbReference>
<reference evidence="6" key="1">
    <citation type="submission" date="2019-06" db="EMBL/GenBank/DDBJ databases">
        <authorList>
            <consortium name="Wellcome Sanger Institute Data Sharing"/>
        </authorList>
    </citation>
    <scope>NUCLEOTIDE SEQUENCE [LARGE SCALE GENOMIC DNA]</scope>
</reference>
<dbReference type="GO" id="GO:0005525">
    <property type="term" value="F:GTP binding"/>
    <property type="evidence" value="ECO:0007669"/>
    <property type="project" value="UniProtKB-KW"/>
</dbReference>
<evidence type="ECO:0000256" key="2">
    <source>
        <dbReference type="ARBA" id="ARBA00022741"/>
    </source>
</evidence>
<evidence type="ECO:0000256" key="3">
    <source>
        <dbReference type="ARBA" id="ARBA00023134"/>
    </source>
</evidence>
<feature type="domain" description="AIG1-type G" evidence="5">
    <location>
        <begin position="37"/>
        <end position="235"/>
    </location>
</feature>
<name>A0A672I7H5_SALFA</name>
<dbReference type="CDD" id="cd01852">
    <property type="entry name" value="AIG1"/>
    <property type="match status" value="1"/>
</dbReference>
<dbReference type="InterPro" id="IPR027417">
    <property type="entry name" value="P-loop_NTPase"/>
</dbReference>
<dbReference type="PANTHER" id="PTHR10903:SF112">
    <property type="entry name" value="SI:CH211-113E8.5"/>
    <property type="match status" value="1"/>
</dbReference>
<dbReference type="Gene3D" id="3.40.50.300">
    <property type="entry name" value="P-loop containing nucleotide triphosphate hydrolases"/>
    <property type="match status" value="1"/>
</dbReference>
<protein>
    <submittedName>
        <fullName evidence="6">GTPase IMAP family member 4-like</fullName>
    </submittedName>
</protein>
<dbReference type="Ensembl" id="ENSSFAT00005038956.1">
    <property type="protein sequence ID" value="ENSSFAP00005037558.1"/>
    <property type="gene ID" value="ENSSFAG00005018899.1"/>
</dbReference>
<dbReference type="InterPro" id="IPR045058">
    <property type="entry name" value="GIMA/IAN/Toc"/>
</dbReference>
<keyword evidence="7" id="KW-1185">Reference proteome</keyword>
<dbReference type="InterPro" id="IPR006703">
    <property type="entry name" value="G_AIG1"/>
</dbReference>
<dbReference type="Proteomes" id="UP000472267">
    <property type="component" value="Chromosome 6"/>
</dbReference>
<dbReference type="PROSITE" id="PS51720">
    <property type="entry name" value="G_AIG1"/>
    <property type="match status" value="1"/>
</dbReference>
<reference evidence="6" key="2">
    <citation type="submission" date="2025-08" db="UniProtKB">
        <authorList>
            <consortium name="Ensembl"/>
        </authorList>
    </citation>
    <scope>IDENTIFICATION</scope>
</reference>
<evidence type="ECO:0000256" key="4">
    <source>
        <dbReference type="SAM" id="MobiDB-lite"/>
    </source>
</evidence>
<dbReference type="PANTHER" id="PTHR10903">
    <property type="entry name" value="GTPASE, IMAP FAMILY MEMBER-RELATED"/>
    <property type="match status" value="1"/>
</dbReference>
<dbReference type="OMA" id="CAFHALE"/>
<gene>
    <name evidence="6" type="primary">LOC115391091</name>
</gene>
<keyword evidence="3" id="KW-0342">GTP-binding</keyword>
<accession>A0A672I7H5</accession>
<comment type="similarity">
    <text evidence="1">Belongs to the TRAFAC class TrmE-Era-EngA-EngB-Septin-like GTPase superfamily. AIG1/Toc34/Toc159-like paraseptin GTPase family. IAN subfamily.</text>
</comment>
<organism evidence="6 7">
    <name type="scientific">Salarias fasciatus</name>
    <name type="common">Jewelled blenny</name>
    <name type="synonym">Blennius fasciatus</name>
    <dbReference type="NCBI Taxonomy" id="181472"/>
    <lineage>
        <taxon>Eukaryota</taxon>
        <taxon>Metazoa</taxon>
        <taxon>Chordata</taxon>
        <taxon>Craniata</taxon>
        <taxon>Vertebrata</taxon>
        <taxon>Euteleostomi</taxon>
        <taxon>Actinopterygii</taxon>
        <taxon>Neopterygii</taxon>
        <taxon>Teleostei</taxon>
        <taxon>Neoteleostei</taxon>
        <taxon>Acanthomorphata</taxon>
        <taxon>Ovalentaria</taxon>
        <taxon>Blenniimorphae</taxon>
        <taxon>Blenniiformes</taxon>
        <taxon>Blennioidei</taxon>
        <taxon>Blenniidae</taxon>
        <taxon>Salariinae</taxon>
        <taxon>Salarias</taxon>
    </lineage>
</organism>
<dbReference type="AlphaFoldDB" id="A0A672I7H5"/>
<evidence type="ECO:0000259" key="5">
    <source>
        <dbReference type="PROSITE" id="PS51720"/>
    </source>
</evidence>
<evidence type="ECO:0000313" key="7">
    <source>
        <dbReference type="Proteomes" id="UP000472267"/>
    </source>
</evidence>
<proteinExistence type="inferred from homology"/>
<keyword evidence="2" id="KW-0547">Nucleotide-binding</keyword>
<dbReference type="FunFam" id="3.40.50.300:FF:000366">
    <property type="entry name" value="GTPase, IMAP family member 2"/>
    <property type="match status" value="1"/>
</dbReference>
<evidence type="ECO:0000256" key="1">
    <source>
        <dbReference type="ARBA" id="ARBA00008535"/>
    </source>
</evidence>
<feature type="region of interest" description="Disordered" evidence="4">
    <location>
        <begin position="278"/>
        <end position="390"/>
    </location>
</feature>